<dbReference type="Pfam" id="PF00067">
    <property type="entry name" value="p450"/>
    <property type="match status" value="1"/>
</dbReference>
<reference evidence="17 18" key="1">
    <citation type="journal article" date="2018" name="Evol. Lett.">
        <title>Horizontal gene cluster transfer increased hallucinogenic mushroom diversity.</title>
        <authorList>
            <person name="Reynolds H.T."/>
            <person name="Vijayakumar V."/>
            <person name="Gluck-Thaler E."/>
            <person name="Korotkin H.B."/>
            <person name="Matheny P.B."/>
            <person name="Slot J.C."/>
        </authorList>
    </citation>
    <scope>NUCLEOTIDE SEQUENCE [LARGE SCALE GENOMIC DNA]</scope>
    <source>
        <strain evidence="17 18">SRW20</strain>
    </source>
</reference>
<dbReference type="PRINTS" id="PR00385">
    <property type="entry name" value="P450"/>
</dbReference>
<evidence type="ECO:0000256" key="11">
    <source>
        <dbReference type="ARBA" id="ARBA00023033"/>
    </source>
</evidence>
<keyword evidence="6 16" id="KW-0812">Transmembrane</keyword>
<keyword evidence="8 16" id="KW-1133">Transmembrane helix</keyword>
<evidence type="ECO:0000256" key="6">
    <source>
        <dbReference type="ARBA" id="ARBA00022692"/>
    </source>
</evidence>
<evidence type="ECO:0008006" key="19">
    <source>
        <dbReference type="Google" id="ProtNLM"/>
    </source>
</evidence>
<comment type="similarity">
    <text evidence="4 14">Belongs to the cytochrome P450 family.</text>
</comment>
<dbReference type="STRING" id="231916.A0A409VCE7"/>
<sequence length="525" mass="59504">MLLHIVYKLSLIFAGFSLALLTRYILHCVAIRRAFRHLPGPPPSSLVWGEEWKLYTRIPGSLYTDWHGRFGNLLVFTGAFGHQILSVTDSRAISYILGDGAYQFPKTQGVRTWFQATLGEGILWVEGRKQHEHQRRFLAPTLNQQSVRQLADIFFEMSAYMANQWTKVIERNGGQETEIEVTDWAGRFALDTICRAAFTYDFDCLSGHPNELASALDGLTNNEHRLSSFYMRALFWLIPSILFIGKKGQMIRKVKFELGAIASRMWKEARVAGDQDGNTLLANMLRLELGSNEPMDEEFIISQMRTVISAGYETVSAVLAWMLYEVAVHPELQSKLQQEVSSSPDHSFEDLMNCLPLLDATLKETLRLHPPILENHHEAAQEIVIPLSEDRRGTRDNYLVIPKGTTVVIPVNVMQTDEKIWGKDSAMFRPERWLENDRPSTLKGHELLAFSIGPRSCIGKTFAMVEIKVMSQLRATFTTDAFSVCYDHPPTKVFVSMSQRGPALPKFRHTPPSSWGDGQFTSTFG</sequence>
<keyword evidence="9 14" id="KW-0560">Oxidoreductase</keyword>
<dbReference type="OrthoDB" id="1470350at2759"/>
<protein>
    <recommendedName>
        <fullName evidence="19">Cytochrome P450</fullName>
    </recommendedName>
</protein>
<dbReference type="Proteomes" id="UP000284706">
    <property type="component" value="Unassembled WGS sequence"/>
</dbReference>
<dbReference type="GO" id="GO:0016705">
    <property type="term" value="F:oxidoreductase activity, acting on paired donors, with incorporation or reduction of molecular oxygen"/>
    <property type="evidence" value="ECO:0007669"/>
    <property type="project" value="InterPro"/>
</dbReference>
<evidence type="ECO:0000256" key="9">
    <source>
        <dbReference type="ARBA" id="ARBA00023002"/>
    </source>
</evidence>
<gene>
    <name evidence="17" type="ORF">CVT26_002707</name>
</gene>
<comment type="pathway">
    <text evidence="3">Secondary metabolite biosynthesis; terpenoid biosynthesis.</text>
</comment>
<evidence type="ECO:0000313" key="17">
    <source>
        <dbReference type="EMBL" id="PPQ64763.1"/>
    </source>
</evidence>
<keyword evidence="11 14" id="KW-0503">Monooxygenase</keyword>
<feature type="transmembrane region" description="Helical" evidence="16">
    <location>
        <begin position="6"/>
        <end position="26"/>
    </location>
</feature>
<dbReference type="PROSITE" id="PS00086">
    <property type="entry name" value="CYTOCHROME_P450"/>
    <property type="match status" value="1"/>
</dbReference>
<dbReference type="InterPro" id="IPR002403">
    <property type="entry name" value="Cyt_P450_E_grp-IV"/>
</dbReference>
<evidence type="ECO:0000256" key="13">
    <source>
        <dbReference type="PIRSR" id="PIRSR602403-1"/>
    </source>
</evidence>
<dbReference type="GO" id="GO:0020037">
    <property type="term" value="F:heme binding"/>
    <property type="evidence" value="ECO:0007669"/>
    <property type="project" value="InterPro"/>
</dbReference>
<feature type="region of interest" description="Disordered" evidence="15">
    <location>
        <begin position="505"/>
        <end position="525"/>
    </location>
</feature>
<dbReference type="InterPro" id="IPR017972">
    <property type="entry name" value="Cyt_P450_CS"/>
</dbReference>
<evidence type="ECO:0000256" key="2">
    <source>
        <dbReference type="ARBA" id="ARBA00004370"/>
    </source>
</evidence>
<evidence type="ECO:0000256" key="4">
    <source>
        <dbReference type="ARBA" id="ARBA00010617"/>
    </source>
</evidence>
<evidence type="ECO:0000256" key="16">
    <source>
        <dbReference type="SAM" id="Phobius"/>
    </source>
</evidence>
<evidence type="ECO:0000256" key="8">
    <source>
        <dbReference type="ARBA" id="ARBA00022989"/>
    </source>
</evidence>
<evidence type="ECO:0000256" key="5">
    <source>
        <dbReference type="ARBA" id="ARBA00022617"/>
    </source>
</evidence>
<keyword evidence="12 16" id="KW-0472">Membrane</keyword>
<proteinExistence type="inferred from homology"/>
<dbReference type="PANTHER" id="PTHR24305:SF166">
    <property type="entry name" value="CYTOCHROME P450 12A4, MITOCHONDRIAL-RELATED"/>
    <property type="match status" value="1"/>
</dbReference>
<keyword evidence="5 13" id="KW-0349">Heme</keyword>
<dbReference type="InterPro" id="IPR001128">
    <property type="entry name" value="Cyt_P450"/>
</dbReference>
<evidence type="ECO:0000313" key="18">
    <source>
        <dbReference type="Proteomes" id="UP000284706"/>
    </source>
</evidence>
<dbReference type="Gene3D" id="1.10.630.10">
    <property type="entry name" value="Cytochrome P450"/>
    <property type="match status" value="1"/>
</dbReference>
<evidence type="ECO:0000256" key="15">
    <source>
        <dbReference type="SAM" id="MobiDB-lite"/>
    </source>
</evidence>
<evidence type="ECO:0000256" key="7">
    <source>
        <dbReference type="ARBA" id="ARBA00022723"/>
    </source>
</evidence>
<keyword evidence="7 13" id="KW-0479">Metal-binding</keyword>
<dbReference type="EMBL" id="NHYE01005663">
    <property type="protein sequence ID" value="PPQ64763.1"/>
    <property type="molecule type" value="Genomic_DNA"/>
</dbReference>
<dbReference type="PRINTS" id="PR00465">
    <property type="entry name" value="EP450IV"/>
</dbReference>
<dbReference type="InParanoid" id="A0A409VCE7"/>
<evidence type="ECO:0000256" key="14">
    <source>
        <dbReference type="RuleBase" id="RU000461"/>
    </source>
</evidence>
<dbReference type="SUPFAM" id="SSF48264">
    <property type="entry name" value="Cytochrome P450"/>
    <property type="match status" value="1"/>
</dbReference>
<evidence type="ECO:0000256" key="12">
    <source>
        <dbReference type="ARBA" id="ARBA00023136"/>
    </source>
</evidence>
<name>A0A409VCE7_9AGAR</name>
<comment type="cofactor">
    <cofactor evidence="1 13">
        <name>heme</name>
        <dbReference type="ChEBI" id="CHEBI:30413"/>
    </cofactor>
</comment>
<feature type="binding site" description="axial binding residue" evidence="13">
    <location>
        <position position="457"/>
    </location>
    <ligand>
        <name>heme</name>
        <dbReference type="ChEBI" id="CHEBI:30413"/>
    </ligand>
    <ligandPart>
        <name>Fe</name>
        <dbReference type="ChEBI" id="CHEBI:18248"/>
    </ligandPart>
</feature>
<accession>A0A409VCE7</accession>
<dbReference type="InterPro" id="IPR050121">
    <property type="entry name" value="Cytochrome_P450_monoxygenase"/>
</dbReference>
<keyword evidence="18" id="KW-1185">Reference proteome</keyword>
<keyword evidence="10 13" id="KW-0408">Iron</keyword>
<dbReference type="AlphaFoldDB" id="A0A409VCE7"/>
<dbReference type="InterPro" id="IPR036396">
    <property type="entry name" value="Cyt_P450_sf"/>
</dbReference>
<evidence type="ECO:0000256" key="3">
    <source>
        <dbReference type="ARBA" id="ARBA00004721"/>
    </source>
</evidence>
<comment type="caution">
    <text evidence="17">The sequence shown here is derived from an EMBL/GenBank/DDBJ whole genome shotgun (WGS) entry which is preliminary data.</text>
</comment>
<evidence type="ECO:0000256" key="1">
    <source>
        <dbReference type="ARBA" id="ARBA00001971"/>
    </source>
</evidence>
<evidence type="ECO:0000256" key="10">
    <source>
        <dbReference type="ARBA" id="ARBA00023004"/>
    </source>
</evidence>
<comment type="subcellular location">
    <subcellularLocation>
        <location evidence="2">Membrane</location>
    </subcellularLocation>
</comment>
<dbReference type="GO" id="GO:0016020">
    <property type="term" value="C:membrane"/>
    <property type="evidence" value="ECO:0007669"/>
    <property type="project" value="UniProtKB-SubCell"/>
</dbReference>
<organism evidence="17 18">
    <name type="scientific">Gymnopilus dilepis</name>
    <dbReference type="NCBI Taxonomy" id="231916"/>
    <lineage>
        <taxon>Eukaryota</taxon>
        <taxon>Fungi</taxon>
        <taxon>Dikarya</taxon>
        <taxon>Basidiomycota</taxon>
        <taxon>Agaricomycotina</taxon>
        <taxon>Agaricomycetes</taxon>
        <taxon>Agaricomycetidae</taxon>
        <taxon>Agaricales</taxon>
        <taxon>Agaricineae</taxon>
        <taxon>Hymenogastraceae</taxon>
        <taxon>Gymnopilus</taxon>
    </lineage>
</organism>
<dbReference type="GO" id="GO:0004497">
    <property type="term" value="F:monooxygenase activity"/>
    <property type="evidence" value="ECO:0007669"/>
    <property type="project" value="UniProtKB-KW"/>
</dbReference>
<dbReference type="GO" id="GO:0005506">
    <property type="term" value="F:iron ion binding"/>
    <property type="evidence" value="ECO:0007669"/>
    <property type="project" value="InterPro"/>
</dbReference>
<dbReference type="PANTHER" id="PTHR24305">
    <property type="entry name" value="CYTOCHROME P450"/>
    <property type="match status" value="1"/>
</dbReference>